<evidence type="ECO:0000256" key="5">
    <source>
        <dbReference type="RuleBase" id="RU361140"/>
    </source>
</evidence>
<feature type="domain" description="Beta-lactamase-related" evidence="7">
    <location>
        <begin position="30"/>
        <end position="338"/>
    </location>
</feature>
<organism evidence="8 9">
    <name type="scientific">Pontimicrobium aquaticum</name>
    <dbReference type="NCBI Taxonomy" id="2565367"/>
    <lineage>
        <taxon>Bacteria</taxon>
        <taxon>Pseudomonadati</taxon>
        <taxon>Bacteroidota</taxon>
        <taxon>Flavobacteriia</taxon>
        <taxon>Flavobacteriales</taxon>
        <taxon>Flavobacteriaceae</taxon>
        <taxon>Pontimicrobium</taxon>
    </lineage>
</organism>
<comment type="catalytic activity">
    <reaction evidence="1 5">
        <text>a beta-lactam + H2O = a substituted beta-amino acid</text>
        <dbReference type="Rhea" id="RHEA:20401"/>
        <dbReference type="ChEBI" id="CHEBI:15377"/>
        <dbReference type="ChEBI" id="CHEBI:35627"/>
        <dbReference type="ChEBI" id="CHEBI:140347"/>
        <dbReference type="EC" id="3.5.2.6"/>
    </reaction>
</comment>
<dbReference type="InterPro" id="IPR001466">
    <property type="entry name" value="Beta-lactam-related"/>
</dbReference>
<evidence type="ECO:0000259" key="7">
    <source>
        <dbReference type="Pfam" id="PF00144"/>
    </source>
</evidence>
<evidence type="ECO:0000313" key="8">
    <source>
        <dbReference type="EMBL" id="TJY37048.1"/>
    </source>
</evidence>
<dbReference type="Gene3D" id="3.40.710.10">
    <property type="entry name" value="DD-peptidase/beta-lactamase superfamily"/>
    <property type="match status" value="1"/>
</dbReference>
<dbReference type="InterPro" id="IPR001586">
    <property type="entry name" value="Beta-lactam_class-C_AS"/>
</dbReference>
<comment type="similarity">
    <text evidence="2 5">Belongs to the class-C beta-lactamase family.</text>
</comment>
<dbReference type="PROSITE" id="PS00336">
    <property type="entry name" value="BETA_LACTAMASE_C"/>
    <property type="match status" value="1"/>
</dbReference>
<sequence>MKRVIMCIAISIIAIQLNAQIDQKRINALETFLEERMKKDQIPGLLVAASYKGELIYTKSLGMASLEHKVPVIDSTVFEIGSISKQFTAALIVMLEEENKLSLDDPISKYVTEIPGEWYGVTIKQLLNHTSGIPDYEAIAGYQYYDNRRTPMDIIKVANSKPLDFKPGEKFRYCNTGYYLLSMIIERVTNKSFLACLSEKILEPLQMARTGLFDPTEIINNRASGYSRTKSRIENRRPSEPSSTLGAGGLSSTIADMAKWDAALYGNSILSTEALEKLWTPGVLNNGSKIGYGLGWRIEPYKGHKEQYHYGMMYGFVANITRFSDDGLTFFVFANRYQLSLGRIVEAVMEAFVPDLTEE</sequence>
<keyword evidence="9" id="KW-1185">Reference proteome</keyword>
<dbReference type="Pfam" id="PF00144">
    <property type="entry name" value="Beta-lactamase"/>
    <property type="match status" value="1"/>
</dbReference>
<dbReference type="EC" id="3.5.2.6" evidence="5"/>
<keyword evidence="4 5" id="KW-0046">Antibiotic resistance</keyword>
<dbReference type="InterPro" id="IPR012338">
    <property type="entry name" value="Beta-lactam/transpept-like"/>
</dbReference>
<evidence type="ECO:0000256" key="6">
    <source>
        <dbReference type="SAM" id="MobiDB-lite"/>
    </source>
</evidence>
<evidence type="ECO:0000256" key="3">
    <source>
        <dbReference type="ARBA" id="ARBA00022801"/>
    </source>
</evidence>
<dbReference type="SUPFAM" id="SSF56601">
    <property type="entry name" value="beta-lactamase/transpeptidase-like"/>
    <property type="match status" value="1"/>
</dbReference>
<dbReference type="GO" id="GO:0030288">
    <property type="term" value="C:outer membrane-bounded periplasmic space"/>
    <property type="evidence" value="ECO:0007669"/>
    <property type="project" value="InterPro"/>
</dbReference>
<dbReference type="OrthoDB" id="9793489at2"/>
<dbReference type="EMBL" id="SUPL01000002">
    <property type="protein sequence ID" value="TJY37048.1"/>
    <property type="molecule type" value="Genomic_DNA"/>
</dbReference>
<gene>
    <name evidence="8" type="ORF">E5167_03640</name>
</gene>
<dbReference type="Proteomes" id="UP000307657">
    <property type="component" value="Unassembled WGS sequence"/>
</dbReference>
<proteinExistence type="inferred from homology"/>
<dbReference type="GO" id="GO:0017001">
    <property type="term" value="P:antibiotic catabolic process"/>
    <property type="evidence" value="ECO:0007669"/>
    <property type="project" value="InterPro"/>
</dbReference>
<dbReference type="PANTHER" id="PTHR46825">
    <property type="entry name" value="D-ALANYL-D-ALANINE-CARBOXYPEPTIDASE/ENDOPEPTIDASE AMPH"/>
    <property type="match status" value="1"/>
</dbReference>
<dbReference type="AlphaFoldDB" id="A0A4U0EYR4"/>
<comment type="caution">
    <text evidence="8">The sequence shown here is derived from an EMBL/GenBank/DDBJ whole genome shotgun (WGS) entry which is preliminary data.</text>
</comment>
<evidence type="ECO:0000313" key="9">
    <source>
        <dbReference type="Proteomes" id="UP000307657"/>
    </source>
</evidence>
<dbReference type="PANTHER" id="PTHR46825:SF9">
    <property type="entry name" value="BETA-LACTAMASE-RELATED DOMAIN-CONTAINING PROTEIN"/>
    <property type="match status" value="1"/>
</dbReference>
<dbReference type="GO" id="GO:0008800">
    <property type="term" value="F:beta-lactamase activity"/>
    <property type="evidence" value="ECO:0007669"/>
    <property type="project" value="UniProtKB-UniRule"/>
</dbReference>
<evidence type="ECO:0000256" key="1">
    <source>
        <dbReference type="ARBA" id="ARBA00001526"/>
    </source>
</evidence>
<dbReference type="GO" id="GO:0046677">
    <property type="term" value="P:response to antibiotic"/>
    <property type="evidence" value="ECO:0007669"/>
    <property type="project" value="UniProtKB-UniRule"/>
</dbReference>
<feature type="region of interest" description="Disordered" evidence="6">
    <location>
        <begin position="229"/>
        <end position="248"/>
    </location>
</feature>
<keyword evidence="3 5" id="KW-0378">Hydrolase</keyword>
<evidence type="ECO:0000256" key="4">
    <source>
        <dbReference type="ARBA" id="ARBA00023251"/>
    </source>
</evidence>
<protein>
    <recommendedName>
        <fullName evidence="5">Beta-lactamase</fullName>
        <ecNumber evidence="5">3.5.2.6</ecNumber>
    </recommendedName>
</protein>
<dbReference type="InterPro" id="IPR050491">
    <property type="entry name" value="AmpC-like"/>
</dbReference>
<name>A0A4U0EYR4_9FLAO</name>
<reference evidence="8 9" key="1">
    <citation type="submission" date="2019-04" db="EMBL/GenBank/DDBJ databases">
        <title>Lacinutrix sp. nov., isolated from marine water.</title>
        <authorList>
            <person name="Kim W."/>
        </authorList>
    </citation>
    <scope>NUCLEOTIDE SEQUENCE [LARGE SCALE GENOMIC DNA]</scope>
    <source>
        <strain evidence="8 9">CAU 1491</strain>
    </source>
</reference>
<evidence type="ECO:0000256" key="2">
    <source>
        <dbReference type="ARBA" id="ARBA00007840"/>
    </source>
</evidence>
<accession>A0A4U0EYR4</accession>